<dbReference type="InterPro" id="IPR007863">
    <property type="entry name" value="Peptidase_M16_C"/>
</dbReference>
<protein>
    <submittedName>
        <fullName evidence="3">Peptidase M16 inactive domain protein</fullName>
    </submittedName>
</protein>
<proteinExistence type="predicted"/>
<dbReference type="PANTHER" id="PTHR11851">
    <property type="entry name" value="METALLOPROTEASE"/>
    <property type="match status" value="1"/>
</dbReference>
<organism evidence="3 4">
    <name type="scientific">Tautonia plasticadhaerens</name>
    <dbReference type="NCBI Taxonomy" id="2527974"/>
    <lineage>
        <taxon>Bacteria</taxon>
        <taxon>Pseudomonadati</taxon>
        <taxon>Planctomycetota</taxon>
        <taxon>Planctomycetia</taxon>
        <taxon>Isosphaerales</taxon>
        <taxon>Isosphaeraceae</taxon>
        <taxon>Tautonia</taxon>
    </lineage>
</organism>
<dbReference type="SUPFAM" id="SSF63411">
    <property type="entry name" value="LuxS/MPP-like metallohydrolase"/>
    <property type="match status" value="2"/>
</dbReference>
<dbReference type="EMBL" id="CP036426">
    <property type="protein sequence ID" value="QDV34182.1"/>
    <property type="molecule type" value="Genomic_DNA"/>
</dbReference>
<evidence type="ECO:0000313" key="3">
    <source>
        <dbReference type="EMBL" id="QDV34182.1"/>
    </source>
</evidence>
<sequence length="411" mass="44381">MTPELLQHQYPNGLVLLAEPMPHVQSAAFSFLIPAGAAFEPAELPGSASMLGEWLIRGAGERDSRDLLSALDELGVSHAEGAQTIHSCISAASLGRNLLPALAIFADVVRRPAFDDDEVDSIRALCLQSLRSLEDDPGSKAITELRRRHFADPWGRSPIGTVEGVTAAAPDDLRSLFRRSYRPDGAILGVAGAFDWEAVRDEVGRLFGDWDAGQPSPVLERPTGPARSHLGQETQQTQIALAFPSVPVNHPDYYRARAAAAILGGYTSARLFTEVREKRGLCYSVFASYEAFKDRAAVICYAGTAPERAQQTLDVTLEEIRRLASGGVDREELDMMRAGLKSALVMQQESSMSRSASLASDWYHLGRVRPIDEVAAALDALTPEQVGAFASGMDLDAMTILTLGPEPLQLG</sequence>
<name>A0A518H028_9BACT</name>
<gene>
    <name evidence="3" type="ORF">ElP_20660</name>
</gene>
<dbReference type="Gene3D" id="3.30.830.10">
    <property type="entry name" value="Metalloenzyme, LuxS/M16 peptidase-like"/>
    <property type="match status" value="2"/>
</dbReference>
<accession>A0A518H028</accession>
<dbReference type="InterPro" id="IPR011249">
    <property type="entry name" value="Metalloenz_LuxS/M16"/>
</dbReference>
<dbReference type="Pfam" id="PF05193">
    <property type="entry name" value="Peptidase_M16_C"/>
    <property type="match status" value="1"/>
</dbReference>
<dbReference type="AlphaFoldDB" id="A0A518H028"/>
<dbReference type="RefSeq" id="WP_145268896.1">
    <property type="nucleotide sequence ID" value="NZ_CP036426.1"/>
</dbReference>
<dbReference type="GO" id="GO:0046872">
    <property type="term" value="F:metal ion binding"/>
    <property type="evidence" value="ECO:0007669"/>
    <property type="project" value="InterPro"/>
</dbReference>
<keyword evidence="4" id="KW-1185">Reference proteome</keyword>
<feature type="domain" description="Peptidase M16 N-terminal" evidence="1">
    <location>
        <begin position="21"/>
        <end position="145"/>
    </location>
</feature>
<dbReference type="OrthoDB" id="9762085at2"/>
<dbReference type="Pfam" id="PF00675">
    <property type="entry name" value="Peptidase_M16"/>
    <property type="match status" value="1"/>
</dbReference>
<evidence type="ECO:0000259" key="2">
    <source>
        <dbReference type="Pfam" id="PF05193"/>
    </source>
</evidence>
<dbReference type="KEGG" id="tpla:ElP_20660"/>
<dbReference type="InterPro" id="IPR050361">
    <property type="entry name" value="MPP/UQCRC_Complex"/>
</dbReference>
<evidence type="ECO:0000313" key="4">
    <source>
        <dbReference type="Proteomes" id="UP000317835"/>
    </source>
</evidence>
<dbReference type="Proteomes" id="UP000317835">
    <property type="component" value="Chromosome"/>
</dbReference>
<dbReference type="PANTHER" id="PTHR11851:SF219">
    <property type="entry name" value="HYPOTHETICAL ZINC PROTEASE"/>
    <property type="match status" value="1"/>
</dbReference>
<dbReference type="InterPro" id="IPR011765">
    <property type="entry name" value="Pept_M16_N"/>
</dbReference>
<feature type="domain" description="Peptidase M16 C-terminal" evidence="2">
    <location>
        <begin position="170"/>
        <end position="340"/>
    </location>
</feature>
<evidence type="ECO:0000259" key="1">
    <source>
        <dbReference type="Pfam" id="PF00675"/>
    </source>
</evidence>
<reference evidence="3 4" key="1">
    <citation type="submission" date="2019-02" db="EMBL/GenBank/DDBJ databases">
        <title>Deep-cultivation of Planctomycetes and their phenomic and genomic characterization uncovers novel biology.</title>
        <authorList>
            <person name="Wiegand S."/>
            <person name="Jogler M."/>
            <person name="Boedeker C."/>
            <person name="Pinto D."/>
            <person name="Vollmers J."/>
            <person name="Rivas-Marin E."/>
            <person name="Kohn T."/>
            <person name="Peeters S.H."/>
            <person name="Heuer A."/>
            <person name="Rast P."/>
            <person name="Oberbeckmann S."/>
            <person name="Bunk B."/>
            <person name="Jeske O."/>
            <person name="Meyerdierks A."/>
            <person name="Storesund J.E."/>
            <person name="Kallscheuer N."/>
            <person name="Luecker S."/>
            <person name="Lage O.M."/>
            <person name="Pohl T."/>
            <person name="Merkel B.J."/>
            <person name="Hornburger P."/>
            <person name="Mueller R.-W."/>
            <person name="Bruemmer F."/>
            <person name="Labrenz M."/>
            <person name="Spormann A.M."/>
            <person name="Op den Camp H."/>
            <person name="Overmann J."/>
            <person name="Amann R."/>
            <person name="Jetten M.S.M."/>
            <person name="Mascher T."/>
            <person name="Medema M.H."/>
            <person name="Devos D.P."/>
            <person name="Kaster A.-K."/>
            <person name="Ovreas L."/>
            <person name="Rohde M."/>
            <person name="Galperin M.Y."/>
            <person name="Jogler C."/>
        </authorList>
    </citation>
    <scope>NUCLEOTIDE SEQUENCE [LARGE SCALE GENOMIC DNA]</scope>
    <source>
        <strain evidence="3 4">ElP</strain>
    </source>
</reference>